<dbReference type="InterPro" id="IPR029062">
    <property type="entry name" value="Class_I_gatase-like"/>
</dbReference>
<dbReference type="RefSeq" id="WP_001265703.1">
    <property type="nucleotide sequence ID" value="NZ_CM000952.1"/>
</dbReference>
<dbReference type="EMBL" id="ACJA02000001">
    <property type="protein sequence ID" value="EFH96250.1"/>
    <property type="molecule type" value="Genomic_DNA"/>
</dbReference>
<dbReference type="CDD" id="cd01741">
    <property type="entry name" value="GATase1_1"/>
    <property type="match status" value="1"/>
</dbReference>
<dbReference type="SUPFAM" id="SSF52317">
    <property type="entry name" value="Class I glutamine amidotransferase-like"/>
    <property type="match status" value="1"/>
</dbReference>
<protein>
    <submittedName>
        <fullName evidence="2">Class I glutamine amidotransferase</fullName>
    </submittedName>
</protein>
<organism evidence="2">
    <name type="scientific">Staphylococcus aureus subsp. aureus MN8</name>
    <dbReference type="NCBI Taxonomy" id="548470"/>
    <lineage>
        <taxon>Bacteria</taxon>
        <taxon>Bacillati</taxon>
        <taxon>Bacillota</taxon>
        <taxon>Bacilli</taxon>
        <taxon>Bacillales</taxon>
        <taxon>Staphylococcaceae</taxon>
        <taxon>Staphylococcus</taxon>
    </lineage>
</organism>
<dbReference type="PANTHER" id="PTHR42695">
    <property type="entry name" value="GLUTAMINE AMIDOTRANSFERASE YLR126C-RELATED"/>
    <property type="match status" value="1"/>
</dbReference>
<name>A0A0E1XCC2_STAAU</name>
<dbReference type="Proteomes" id="UP000003455">
    <property type="component" value="Chromosome"/>
</dbReference>
<evidence type="ECO:0000259" key="1">
    <source>
        <dbReference type="Pfam" id="PF00117"/>
    </source>
</evidence>
<dbReference type="AlphaFoldDB" id="A0A0E1XCC2"/>
<dbReference type="InterPro" id="IPR017926">
    <property type="entry name" value="GATASE"/>
</dbReference>
<dbReference type="PANTHER" id="PTHR42695:SF5">
    <property type="entry name" value="GLUTAMINE AMIDOTRANSFERASE YLR126C-RELATED"/>
    <property type="match status" value="1"/>
</dbReference>
<reference evidence="2" key="1">
    <citation type="submission" date="2010-05" db="EMBL/GenBank/DDBJ databases">
        <authorList>
            <person name="Muzny D."/>
            <person name="Qin X."/>
            <person name="Buhay C."/>
            <person name="Dugan-Rocha S."/>
            <person name="Ding Y."/>
            <person name="Chen G."/>
            <person name="Hawes A."/>
            <person name="Holder M."/>
            <person name="Jhangiani S."/>
            <person name="Johnson A."/>
            <person name="Khan Z."/>
            <person name="Li Z."/>
            <person name="Liu W."/>
            <person name="Liu X."/>
            <person name="Perez L."/>
            <person name="Shen H."/>
            <person name="Wang Q."/>
            <person name="Watt J."/>
            <person name="Xi L."/>
            <person name="Xin Y."/>
            <person name="Zhou J."/>
            <person name="Deng J."/>
            <person name="Jiang H."/>
            <person name="Liu Y."/>
            <person name="Qu J."/>
            <person name="Song X.-Z."/>
            <person name="Zhang L."/>
            <person name="Villasana D."/>
            <person name="Johnson A."/>
            <person name="Liu J."/>
            <person name="Liyanage D."/>
            <person name="Lorensuhewa L."/>
            <person name="Robinson T."/>
            <person name="Song A."/>
            <person name="Song B.-B."/>
            <person name="Dinh H."/>
            <person name="Thornton R."/>
            <person name="Coyle M."/>
            <person name="Francisco L."/>
            <person name="Jackson L."/>
            <person name="Javaid M."/>
            <person name="Korchina V."/>
            <person name="Kovar C."/>
            <person name="Mata R."/>
            <person name="Mathew T."/>
            <person name="Ngo R."/>
            <person name="Nguyen L."/>
            <person name="Nguyen N."/>
            <person name="Okwuonu G."/>
            <person name="Ongeri F."/>
            <person name="Pham C."/>
            <person name="Simmons D."/>
            <person name="Wilczek-Boney K."/>
            <person name="Hale W."/>
            <person name="Jakkamsetti A."/>
            <person name="Pham P."/>
            <person name="Ruth R."/>
            <person name="San Lucas F."/>
            <person name="Warren J."/>
            <person name="Zhang J."/>
            <person name="Zhao Z."/>
            <person name="Zhou C."/>
            <person name="Zhu D."/>
            <person name="Lee S."/>
            <person name="Bess C."/>
            <person name="Blankenburg K."/>
            <person name="Forbes L."/>
            <person name="Fu Q."/>
            <person name="Gubbala S."/>
            <person name="Hirani K."/>
            <person name="Jayaseelan J.C."/>
            <person name="Lara F."/>
            <person name="Munidasa M."/>
            <person name="Palculict T."/>
            <person name="Patil S."/>
            <person name="Pu L.-L."/>
            <person name="Saada N."/>
            <person name="Tang L."/>
            <person name="Weissenberger G."/>
            <person name="Zhu Y."/>
            <person name="Hemphill L."/>
            <person name="Shang Y."/>
            <person name="Youmans B."/>
            <person name="Ayvaz T."/>
            <person name="Ross M."/>
            <person name="Santibanez J."/>
            <person name="Aqrawi P."/>
            <person name="Gross S."/>
            <person name="Joshi V."/>
            <person name="Fowler G."/>
            <person name="Nazareth L."/>
            <person name="Reid J."/>
            <person name="Worley K."/>
            <person name="Petrosino J."/>
            <person name="Highlander S."/>
            <person name="Gibbs R."/>
        </authorList>
    </citation>
    <scope>NUCLEOTIDE SEQUENCE [LARGE SCALE GENOMIC DNA]</scope>
    <source>
        <strain evidence="2">MN8</strain>
    </source>
</reference>
<dbReference type="GO" id="GO:0005829">
    <property type="term" value="C:cytosol"/>
    <property type="evidence" value="ECO:0007669"/>
    <property type="project" value="TreeGrafter"/>
</dbReference>
<proteinExistence type="predicted"/>
<keyword evidence="2" id="KW-0808">Transferase</keyword>
<feature type="domain" description="Glutamine amidotransferase" evidence="1">
    <location>
        <begin position="24"/>
        <end position="171"/>
    </location>
</feature>
<evidence type="ECO:0000313" key="2">
    <source>
        <dbReference type="EMBL" id="EFH96250.1"/>
    </source>
</evidence>
<keyword evidence="2" id="KW-0315">Glutamine amidotransferase</keyword>
<comment type="caution">
    <text evidence="2">The sequence shown here is derived from an EMBL/GenBank/DDBJ whole genome shotgun (WGS) entry which is preliminary data.</text>
</comment>
<sequence length="223" mass="25508">MRVNVLQHTPNEGVGYIGEWAKERGHEVYIYHPYMNDGVLPLAEETDMLVILGGPMNPDDEMPWIQSERQLILVLMAQNKPIYGACFGAQQISKALGYAVLKSPVKEVGWDDVYLESEIIPNIPSRLKALHWHEDMFQIPQQAELLFSGNHIRNQGFIIDHHVIGLQFHFEPGPDDVREIVLNDAQYINHSILEQSAEDILAFEVPKQNRQAIFRILDFITQA</sequence>
<dbReference type="Pfam" id="PF00117">
    <property type="entry name" value="GATase"/>
    <property type="match status" value="1"/>
</dbReference>
<gene>
    <name evidence="2" type="ORF">HMPREF0769_10252</name>
</gene>
<dbReference type="Gene3D" id="3.40.50.880">
    <property type="match status" value="1"/>
</dbReference>
<dbReference type="PROSITE" id="PS51273">
    <property type="entry name" value="GATASE_TYPE_1"/>
    <property type="match status" value="1"/>
</dbReference>
<accession>A0A0E1XCC2</accession>
<dbReference type="GO" id="GO:0016740">
    <property type="term" value="F:transferase activity"/>
    <property type="evidence" value="ECO:0007669"/>
    <property type="project" value="UniProtKB-KW"/>
</dbReference>
<dbReference type="InterPro" id="IPR044992">
    <property type="entry name" value="ChyE-like"/>
</dbReference>
<dbReference type="HOGENOM" id="CLU_054974_3_3_9"/>